<dbReference type="GO" id="GO:0000725">
    <property type="term" value="P:recombinational repair"/>
    <property type="evidence" value="ECO:0007669"/>
    <property type="project" value="TreeGrafter"/>
</dbReference>
<evidence type="ECO:0000256" key="4">
    <source>
        <dbReference type="ARBA" id="ARBA00022801"/>
    </source>
</evidence>
<dbReference type="AlphaFoldDB" id="G2LI90"/>
<dbReference type="Gene3D" id="3.90.320.10">
    <property type="match status" value="1"/>
</dbReference>
<feature type="domain" description="UvrD-like helicase C-terminal" evidence="12">
    <location>
        <begin position="341"/>
        <end position="604"/>
    </location>
</feature>
<dbReference type="Gene3D" id="3.40.50.300">
    <property type="entry name" value="P-loop containing nucleotide triphosphate hydrolases"/>
    <property type="match status" value="2"/>
</dbReference>
<dbReference type="Pfam" id="PF12705">
    <property type="entry name" value="PDDEXK_1"/>
    <property type="match status" value="1"/>
</dbReference>
<dbReference type="STRING" id="981222.Cabther_A0791"/>
<dbReference type="InterPro" id="IPR000212">
    <property type="entry name" value="DNA_helicase_UvrD/REP"/>
</dbReference>
<dbReference type="InterPro" id="IPR011604">
    <property type="entry name" value="PDDEXK-like_dom_sf"/>
</dbReference>
<dbReference type="PANTHER" id="PTHR11070:SF2">
    <property type="entry name" value="ATP-DEPENDENT DNA HELICASE SRS2"/>
    <property type="match status" value="1"/>
</dbReference>
<keyword evidence="5" id="KW-0347">Helicase</keyword>
<dbReference type="GO" id="GO:0043138">
    <property type="term" value="F:3'-5' DNA helicase activity"/>
    <property type="evidence" value="ECO:0007669"/>
    <property type="project" value="TreeGrafter"/>
</dbReference>
<accession>G2LI90</accession>
<dbReference type="PROSITE" id="PS51217">
    <property type="entry name" value="UVRD_HELICASE_CTER"/>
    <property type="match status" value="1"/>
</dbReference>
<keyword evidence="6" id="KW-0269">Exonuclease</keyword>
<dbReference type="OrthoDB" id="127263at2"/>
<evidence type="ECO:0000256" key="11">
    <source>
        <dbReference type="SAM" id="MobiDB-lite"/>
    </source>
</evidence>
<feature type="compositionally biased region" description="Acidic residues" evidence="11">
    <location>
        <begin position="532"/>
        <end position="545"/>
    </location>
</feature>
<keyword evidence="3" id="KW-0227">DNA damage</keyword>
<evidence type="ECO:0000256" key="5">
    <source>
        <dbReference type="ARBA" id="ARBA00022806"/>
    </source>
</evidence>
<keyword evidence="9" id="KW-0234">DNA repair</keyword>
<reference evidence="13 14" key="1">
    <citation type="journal article" date="2012" name="Environ. Microbiol.">
        <title>Complete genome of Candidatus Chloracidobacterium thermophilum, a chlorophyll-based photoheterotroph belonging to the phylum Acidobacteria.</title>
        <authorList>
            <person name="Garcia Costas A.M."/>
            <person name="Liu Z."/>
            <person name="Tomsho L.P."/>
            <person name="Schuster S.C."/>
            <person name="Ward D.M."/>
            <person name="Bryant D.A."/>
        </authorList>
    </citation>
    <scope>NUCLEOTIDE SEQUENCE [LARGE SCALE GENOMIC DNA]</scope>
    <source>
        <strain evidence="13 14">B</strain>
    </source>
</reference>
<keyword evidence="1" id="KW-0540">Nuclease</keyword>
<evidence type="ECO:0000256" key="7">
    <source>
        <dbReference type="ARBA" id="ARBA00022840"/>
    </source>
</evidence>
<dbReference type="GO" id="GO:0003677">
    <property type="term" value="F:DNA binding"/>
    <property type="evidence" value="ECO:0007669"/>
    <property type="project" value="UniProtKB-KW"/>
</dbReference>
<feature type="region of interest" description="Disordered" evidence="11">
    <location>
        <begin position="521"/>
        <end position="549"/>
    </location>
</feature>
<dbReference type="InterPro" id="IPR027417">
    <property type="entry name" value="P-loop_NTPase"/>
</dbReference>
<evidence type="ECO:0000256" key="3">
    <source>
        <dbReference type="ARBA" id="ARBA00022763"/>
    </source>
</evidence>
<dbReference type="RefSeq" id="WP_014099286.1">
    <property type="nucleotide sequence ID" value="NC_016024.1"/>
</dbReference>
<evidence type="ECO:0000256" key="6">
    <source>
        <dbReference type="ARBA" id="ARBA00022839"/>
    </source>
</evidence>
<sequence>MSTTKVGHTIWRGPLLGNQRQELLKEVREYLQQGSRSGAPVGGHSVIYLVASRPMLKAISLEILAGQKGVFDGLPVYLFNGLLRRLLRTARVKHEGIGWQKVAYRRDISAEDYPLRRPLIAQLMRQLARRGQLPAFGQLATARGCVASVTRLIGEITRAGKTAAEFTDIVENRIARLKESLPPPPSPQSAEQIYGYERDVAQIMRCYATALNGGIPENSPHPSHTDQFPAATEKFTESDADYLRAMAALDGSLDGLPCQTPLLDGVEWLIVDGFFDLTPVQGEILRRLIKRIPRVTFNFDDDADNPAVFAAVHETIAKIREMMGDGCREVIFHERTGSQPVTRLPTAPGLDVLRLGLFNPAFTPPPDTPVPVFLAVAPDIERELRHIAKTIKRYVRKERRSPADIAIVLRDRDTYGAHLRRVLSDEGIAYALDERLPVTDIPAVRAWLKLVAAAADRPLGDTTPDRIPVSRLIDILKSDYFTLPGHQMSADDIENVVAFVGEQLHLADWLKRAECLAKALPPTEANSSSPTADEEETGEGSDVESGEPMVRPDAVTATQLQEAGRSLRELGQILAEIPIEGPAGELNAAIEQALSQLSYEKALEANIQKAIGQPQQRLQATLDLRGLQAVRRAAIAVADAERLATRSLAATLGEPATADGSQPARMTLAVFLSDILQALDDLTLRVEPETFGAVHILEVTTIRGLHFPIIFVPGMVEGGFPPRLPGDWLYPPAERERLKEDGLVLEDISPATMVKEEHYFYQVVCRATEAVHLSYPTVGAEDQELVPSSFLAEIKRLVPATAPEPATDFELATNSKSATDSSKPHRILVAKGYDGATFLEATTRHELLRQTAAAEARLRRGQTTTQLVSEPDSAAQMEGNGRLVLSPTEQLEAVQEYVQQQQWLSDNLRQRQEVEADRYSHLWTPFDGQIEDQGLQAELNKRFGEQHVFSATAFNEYAACPFRFFAHRVLRLHPRVSTALDLQASERGRLLHDILRDFYRAGPLPHQSTGSETALTRLREIAEKVFVQYEQHIPPLNMKIWAIEKRILITFLEQLIAEELSYDKKATRHITELAFGMKITGADESSVSQPLELMNKQGQKILLRGQIDRIDVLKAKLPQAEKEQEFFIVYDYKLSKGTSIDEMRKGRDVQIAIYLASIEKCFPSLQPVIGGGYYSITKTPRCSNGLYRIDGEELLPKEQKHYYLSKEEFRETYESILGYVWKYKEKIEKGHFQVLPSRGPEECRFCDFKPVCRYETHRIQRKHRRVTEQCKTV</sequence>
<dbReference type="EMBL" id="CP002514">
    <property type="protein sequence ID" value="AEP11548.1"/>
    <property type="molecule type" value="Genomic_DNA"/>
</dbReference>
<keyword evidence="2" id="KW-0547">Nucleotide-binding</keyword>
<evidence type="ECO:0000256" key="1">
    <source>
        <dbReference type="ARBA" id="ARBA00022722"/>
    </source>
</evidence>
<dbReference type="HOGENOM" id="CLU_010384_0_0_0"/>
<evidence type="ECO:0000256" key="10">
    <source>
        <dbReference type="ARBA" id="ARBA00034923"/>
    </source>
</evidence>
<evidence type="ECO:0000256" key="2">
    <source>
        <dbReference type="ARBA" id="ARBA00022741"/>
    </source>
</evidence>
<protein>
    <recommendedName>
        <fullName evidence="10">DNA 3'-5' helicase II</fullName>
    </recommendedName>
</protein>
<evidence type="ECO:0000256" key="8">
    <source>
        <dbReference type="ARBA" id="ARBA00023125"/>
    </source>
</evidence>
<evidence type="ECO:0000313" key="14">
    <source>
        <dbReference type="Proteomes" id="UP000006791"/>
    </source>
</evidence>
<name>G2LI90_CHLTF</name>
<dbReference type="KEGG" id="ctm:Cabther_A0791"/>
<gene>
    <name evidence="13" type="ordered locus">Cabther_A0791</name>
</gene>
<dbReference type="PANTHER" id="PTHR11070">
    <property type="entry name" value="UVRD / RECB / PCRA DNA HELICASE FAMILY MEMBER"/>
    <property type="match status" value="1"/>
</dbReference>
<dbReference type="InterPro" id="IPR014017">
    <property type="entry name" value="DNA_helicase_UvrD-like_C"/>
</dbReference>
<organism evidence="13 14">
    <name type="scientific">Chloracidobacterium thermophilum (strain B)</name>
    <dbReference type="NCBI Taxonomy" id="981222"/>
    <lineage>
        <taxon>Bacteria</taxon>
        <taxon>Pseudomonadati</taxon>
        <taxon>Acidobacteriota</taxon>
        <taxon>Terriglobia</taxon>
        <taxon>Terriglobales</taxon>
        <taxon>Acidobacteriaceae</taxon>
        <taxon>Chloracidobacterium</taxon>
    </lineage>
</organism>
<keyword evidence="4" id="KW-0378">Hydrolase</keyword>
<evidence type="ECO:0000259" key="12">
    <source>
        <dbReference type="PROSITE" id="PS51217"/>
    </source>
</evidence>
<keyword evidence="14" id="KW-1185">Reference proteome</keyword>
<evidence type="ECO:0000313" key="13">
    <source>
        <dbReference type="EMBL" id="AEP11548.1"/>
    </source>
</evidence>
<keyword evidence="8" id="KW-0238">DNA-binding</keyword>
<dbReference type="GO" id="GO:0004527">
    <property type="term" value="F:exonuclease activity"/>
    <property type="evidence" value="ECO:0007669"/>
    <property type="project" value="UniProtKB-KW"/>
</dbReference>
<dbReference type="Proteomes" id="UP000006791">
    <property type="component" value="Chromosome 1"/>
</dbReference>
<evidence type="ECO:0000256" key="9">
    <source>
        <dbReference type="ARBA" id="ARBA00023204"/>
    </source>
</evidence>
<keyword evidence="7" id="KW-0067">ATP-binding</keyword>
<dbReference type="InterPro" id="IPR038726">
    <property type="entry name" value="PDDEXK_AddAB-type"/>
</dbReference>
<dbReference type="GO" id="GO:0005524">
    <property type="term" value="F:ATP binding"/>
    <property type="evidence" value="ECO:0007669"/>
    <property type="project" value="UniProtKB-KW"/>
</dbReference>
<proteinExistence type="predicted"/>
<dbReference type="SUPFAM" id="SSF52540">
    <property type="entry name" value="P-loop containing nucleoside triphosphate hydrolases"/>
    <property type="match status" value="1"/>
</dbReference>